<evidence type="ECO:0000313" key="3">
    <source>
        <dbReference type="EMBL" id="TQM91506.1"/>
    </source>
</evidence>
<keyword evidence="1" id="KW-0812">Transmembrane</keyword>
<feature type="transmembrane region" description="Helical" evidence="1">
    <location>
        <begin position="37"/>
        <end position="58"/>
    </location>
</feature>
<name>A0A543K8U0_9RHOB</name>
<feature type="transmembrane region" description="Helical" evidence="1">
    <location>
        <begin position="111"/>
        <end position="132"/>
    </location>
</feature>
<dbReference type="OrthoDB" id="7028951at2"/>
<organism evidence="3 4">
    <name type="scientific">Roseinatronobacter monicus</name>
    <dbReference type="NCBI Taxonomy" id="393481"/>
    <lineage>
        <taxon>Bacteria</taxon>
        <taxon>Pseudomonadati</taxon>
        <taxon>Pseudomonadota</taxon>
        <taxon>Alphaproteobacteria</taxon>
        <taxon>Rhodobacterales</taxon>
        <taxon>Paracoccaceae</taxon>
        <taxon>Roseinatronobacter</taxon>
    </lineage>
</organism>
<accession>A0A543K8U0</accession>
<evidence type="ECO:0000313" key="4">
    <source>
        <dbReference type="Proteomes" id="UP000320582"/>
    </source>
</evidence>
<dbReference type="Pfam" id="PF04397">
    <property type="entry name" value="LytTR"/>
    <property type="match status" value="1"/>
</dbReference>
<dbReference type="RefSeq" id="WP_142079300.1">
    <property type="nucleotide sequence ID" value="NZ_VFPT01000001.1"/>
</dbReference>
<evidence type="ECO:0000259" key="2">
    <source>
        <dbReference type="PROSITE" id="PS50930"/>
    </source>
</evidence>
<dbReference type="EMBL" id="VFPT01000001">
    <property type="protein sequence ID" value="TQM91506.1"/>
    <property type="molecule type" value="Genomic_DNA"/>
</dbReference>
<keyword evidence="3" id="KW-0238">DNA-binding</keyword>
<dbReference type="SMART" id="SM00850">
    <property type="entry name" value="LytTR"/>
    <property type="match status" value="1"/>
</dbReference>
<evidence type="ECO:0000256" key="1">
    <source>
        <dbReference type="SAM" id="Phobius"/>
    </source>
</evidence>
<feature type="transmembrane region" description="Helical" evidence="1">
    <location>
        <begin position="78"/>
        <end position="99"/>
    </location>
</feature>
<sequence>MLTFRLSKYGEKQLGLLLKIYSGATSQGLSWRLSFRAAALQVLIVLNDFVPVIFYGAMLAGATTLGVYASALHGEFEVWIGVVSFTLSVILGAFSAVLLSERFLLPMWVRYGLWLVFFCLANTISYYLISSFFAYEAIWLFITLPALFVIMWGTYYFYKDSLSFLFHKSRAMRHCLRDKIPAQIRAPIVRITAFDKYVSIKTEIGACELRLPLSDAVEQVKTPGVRVHRSHWIAKDYITSLEKSGRSWYLHVCDERIPVAPRQVDTVKRIIRQCELSAMDT</sequence>
<dbReference type="InterPro" id="IPR007492">
    <property type="entry name" value="LytTR_DNA-bd_dom"/>
</dbReference>
<comment type="caution">
    <text evidence="3">The sequence shown here is derived from an EMBL/GenBank/DDBJ whole genome shotgun (WGS) entry which is preliminary data.</text>
</comment>
<dbReference type="PROSITE" id="PS50930">
    <property type="entry name" value="HTH_LYTTR"/>
    <property type="match status" value="1"/>
</dbReference>
<gene>
    <name evidence="3" type="ORF">BD293_0060</name>
</gene>
<dbReference type="GO" id="GO:0003677">
    <property type="term" value="F:DNA binding"/>
    <property type="evidence" value="ECO:0007669"/>
    <property type="project" value="UniProtKB-KW"/>
</dbReference>
<keyword evidence="1" id="KW-0472">Membrane</keyword>
<dbReference type="Proteomes" id="UP000320582">
    <property type="component" value="Unassembled WGS sequence"/>
</dbReference>
<dbReference type="Gene3D" id="2.40.50.1020">
    <property type="entry name" value="LytTr DNA-binding domain"/>
    <property type="match status" value="1"/>
</dbReference>
<keyword evidence="1" id="KW-1133">Transmembrane helix</keyword>
<feature type="transmembrane region" description="Helical" evidence="1">
    <location>
        <begin position="138"/>
        <end position="158"/>
    </location>
</feature>
<dbReference type="AlphaFoldDB" id="A0A543K8U0"/>
<reference evidence="3 4" key="1">
    <citation type="submission" date="2019-06" db="EMBL/GenBank/DDBJ databases">
        <title>Genomic Encyclopedia of Archaeal and Bacterial Type Strains, Phase II (KMG-II): from individual species to whole genera.</title>
        <authorList>
            <person name="Goeker M."/>
        </authorList>
    </citation>
    <scope>NUCLEOTIDE SEQUENCE [LARGE SCALE GENOMIC DNA]</scope>
    <source>
        <strain evidence="3 4">DSM 18423</strain>
    </source>
</reference>
<protein>
    <submittedName>
        <fullName evidence="3">LytTr DNA-binding domain-containing protein</fullName>
    </submittedName>
</protein>
<proteinExistence type="predicted"/>
<keyword evidence="4" id="KW-1185">Reference proteome</keyword>
<feature type="domain" description="HTH LytTR-type" evidence="2">
    <location>
        <begin position="188"/>
        <end position="273"/>
    </location>
</feature>